<evidence type="ECO:0000313" key="2">
    <source>
        <dbReference type="EMBL" id="MCP2732089.1"/>
    </source>
</evidence>
<dbReference type="AlphaFoldDB" id="A0AAE3KQ56"/>
<keyword evidence="2" id="KW-0540">Nuclease</keyword>
<sequence>MICELCERDVQRLTVHHLIPKQKAKNKKADTIPTANICSGCHRQIHSLFTNTQLSQELNSLEKLKNEPQMEKFLSWVRKQNPSRHVRVYK</sequence>
<dbReference type="GO" id="GO:0003676">
    <property type="term" value="F:nucleic acid binding"/>
    <property type="evidence" value="ECO:0007669"/>
    <property type="project" value="InterPro"/>
</dbReference>
<evidence type="ECO:0000313" key="3">
    <source>
        <dbReference type="Proteomes" id="UP001204953"/>
    </source>
</evidence>
<gene>
    <name evidence="2" type="ORF">NJ959_27035</name>
</gene>
<organism evidence="2 3">
    <name type="scientific">Limnofasciculus baicalensis BBK-W-15</name>
    <dbReference type="NCBI Taxonomy" id="2699891"/>
    <lineage>
        <taxon>Bacteria</taxon>
        <taxon>Bacillati</taxon>
        <taxon>Cyanobacteriota</taxon>
        <taxon>Cyanophyceae</taxon>
        <taxon>Coleofasciculales</taxon>
        <taxon>Coleofasciculaceae</taxon>
        <taxon>Limnofasciculus</taxon>
        <taxon>Limnofasciculus baicalensis</taxon>
    </lineage>
</organism>
<dbReference type="InterPro" id="IPR002711">
    <property type="entry name" value="HNH"/>
</dbReference>
<name>A0AAE3KQ56_9CYAN</name>
<dbReference type="GO" id="GO:0008270">
    <property type="term" value="F:zinc ion binding"/>
    <property type="evidence" value="ECO:0007669"/>
    <property type="project" value="InterPro"/>
</dbReference>
<reference evidence="2" key="1">
    <citation type="submission" date="2022-06" db="EMBL/GenBank/DDBJ databases">
        <title>New cyanobacteria of genus Symplocastrum in benthos of Lake Baikal.</title>
        <authorList>
            <person name="Sorokovikova E."/>
            <person name="Tikhonova I."/>
            <person name="Krasnopeev A."/>
            <person name="Evseev P."/>
            <person name="Gladkikh A."/>
            <person name="Belykh O."/>
        </authorList>
    </citation>
    <scope>NUCLEOTIDE SEQUENCE</scope>
    <source>
        <strain evidence="2">BBK-W-15</strain>
    </source>
</reference>
<dbReference type="RefSeq" id="WP_254014817.1">
    <property type="nucleotide sequence ID" value="NZ_JAMZMM010000475.1"/>
</dbReference>
<protein>
    <submittedName>
        <fullName evidence="2">HNH endonuclease</fullName>
    </submittedName>
</protein>
<dbReference type="PANTHER" id="PTHR37827">
    <property type="entry name" value="TUDOR DOMAIN-CONTAINING PROTEIN"/>
    <property type="match status" value="1"/>
</dbReference>
<dbReference type="Proteomes" id="UP001204953">
    <property type="component" value="Unassembled WGS sequence"/>
</dbReference>
<keyword evidence="2" id="KW-0255">Endonuclease</keyword>
<dbReference type="PANTHER" id="PTHR37827:SF1">
    <property type="entry name" value="HNH DOMAIN-CONTAINING PROTEIN"/>
    <property type="match status" value="1"/>
</dbReference>
<evidence type="ECO:0000259" key="1">
    <source>
        <dbReference type="Pfam" id="PF01844"/>
    </source>
</evidence>
<comment type="caution">
    <text evidence="2">The sequence shown here is derived from an EMBL/GenBank/DDBJ whole genome shotgun (WGS) entry which is preliminary data.</text>
</comment>
<keyword evidence="3" id="KW-1185">Reference proteome</keyword>
<proteinExistence type="predicted"/>
<dbReference type="EMBL" id="JAMZMM010000475">
    <property type="protein sequence ID" value="MCP2732089.1"/>
    <property type="molecule type" value="Genomic_DNA"/>
</dbReference>
<feature type="domain" description="HNH" evidence="1">
    <location>
        <begin position="3"/>
        <end position="47"/>
    </location>
</feature>
<dbReference type="GO" id="GO:0004519">
    <property type="term" value="F:endonuclease activity"/>
    <property type="evidence" value="ECO:0007669"/>
    <property type="project" value="UniProtKB-KW"/>
</dbReference>
<keyword evidence="2" id="KW-0378">Hydrolase</keyword>
<dbReference type="Pfam" id="PF01844">
    <property type="entry name" value="HNH"/>
    <property type="match status" value="1"/>
</dbReference>
<accession>A0AAE3KQ56</accession>